<feature type="signal peptide" evidence="1">
    <location>
        <begin position="1"/>
        <end position="35"/>
    </location>
</feature>
<name>A0A8H7UCE5_MORIS</name>
<accession>A0A8H7UCE5</accession>
<comment type="caution">
    <text evidence="2">The sequence shown here is derived from an EMBL/GenBank/DDBJ whole genome shotgun (WGS) entry which is preliminary data.</text>
</comment>
<sequence>MNEMENSRRAAIVMMNQKMRTSLVLLLLTMVAAHASRDYEEQSGGDGADPGLDLGPLLDCTASDISLGLVTSCICRDAGNSCPKCHLQDAGLIDCYAPCSFDNRECGSCDIFYGGVCNCLKTMSGLLPGTPCVGNTAWAGPGKGLPPVWILGSGLNLGSHLISSTILNTGIDQLADIPHNNDGWTLGFQHIDTKTQALAINSRARRSRDEIHIHLCSKKTGPGSPQDFLANQDPTQFATFKPLHIQPLITWYCKATKPTITPVKPNTDSWSTRPSTDYLAWLSTNPPVDSNNLGFALLTDTKNNYLWQCVTTLVTEVTEFVFCT</sequence>
<evidence type="ECO:0000313" key="3">
    <source>
        <dbReference type="Proteomes" id="UP000654370"/>
    </source>
</evidence>
<dbReference type="SUPFAM" id="SSF54197">
    <property type="entry name" value="HIT-like"/>
    <property type="match status" value="1"/>
</dbReference>
<organism evidence="2 3">
    <name type="scientific">Mortierella isabellina</name>
    <name type="common">Filamentous fungus</name>
    <name type="synonym">Umbelopsis isabellina</name>
    <dbReference type="NCBI Taxonomy" id="91625"/>
    <lineage>
        <taxon>Eukaryota</taxon>
        <taxon>Fungi</taxon>
        <taxon>Fungi incertae sedis</taxon>
        <taxon>Mucoromycota</taxon>
        <taxon>Mucoromycotina</taxon>
        <taxon>Umbelopsidomycetes</taxon>
        <taxon>Umbelopsidales</taxon>
        <taxon>Umbelopsidaceae</taxon>
        <taxon>Umbelopsis</taxon>
    </lineage>
</organism>
<protein>
    <submittedName>
        <fullName evidence="2">Uncharacterized protein</fullName>
    </submittedName>
</protein>
<keyword evidence="3" id="KW-1185">Reference proteome</keyword>
<keyword evidence="1" id="KW-0732">Signal</keyword>
<dbReference type="OrthoDB" id="4932058at2759"/>
<proteinExistence type="predicted"/>
<evidence type="ECO:0000313" key="2">
    <source>
        <dbReference type="EMBL" id="KAG2174758.1"/>
    </source>
</evidence>
<dbReference type="InterPro" id="IPR036265">
    <property type="entry name" value="HIT-like_sf"/>
</dbReference>
<gene>
    <name evidence="2" type="ORF">INT43_005816</name>
</gene>
<dbReference type="Proteomes" id="UP000654370">
    <property type="component" value="Unassembled WGS sequence"/>
</dbReference>
<evidence type="ECO:0000256" key="1">
    <source>
        <dbReference type="SAM" id="SignalP"/>
    </source>
</evidence>
<dbReference type="EMBL" id="JAEPQZ010000012">
    <property type="protein sequence ID" value="KAG2174758.1"/>
    <property type="molecule type" value="Genomic_DNA"/>
</dbReference>
<feature type="chain" id="PRO_5034456112" evidence="1">
    <location>
        <begin position="36"/>
        <end position="324"/>
    </location>
</feature>
<dbReference type="AlphaFoldDB" id="A0A8H7UCE5"/>
<reference evidence="2" key="1">
    <citation type="submission" date="2020-12" db="EMBL/GenBank/DDBJ databases">
        <title>Metabolic potential, ecology and presence of endohyphal bacteria is reflected in genomic diversity of Mucoromycotina.</title>
        <authorList>
            <person name="Muszewska A."/>
            <person name="Okrasinska A."/>
            <person name="Steczkiewicz K."/>
            <person name="Drgas O."/>
            <person name="Orlowska M."/>
            <person name="Perlinska-Lenart U."/>
            <person name="Aleksandrzak-Piekarczyk T."/>
            <person name="Szatraj K."/>
            <person name="Zielenkiewicz U."/>
            <person name="Pilsyk S."/>
            <person name="Malc E."/>
            <person name="Mieczkowski P."/>
            <person name="Kruszewska J.S."/>
            <person name="Biernat P."/>
            <person name="Pawlowska J."/>
        </authorList>
    </citation>
    <scope>NUCLEOTIDE SEQUENCE</scope>
    <source>
        <strain evidence="2">WA0000067209</strain>
    </source>
</reference>